<feature type="binding site" description="axial binding residue" evidence="9">
    <location>
        <position position="439"/>
    </location>
    <ligand>
        <name>heme</name>
        <dbReference type="ChEBI" id="CHEBI:30413"/>
    </ligand>
    <ligandPart>
        <name>Fe</name>
        <dbReference type="ChEBI" id="CHEBI:18248"/>
    </ligandPart>
</feature>
<dbReference type="EMBL" id="NHTK01005756">
    <property type="protein sequence ID" value="PPQ74384.1"/>
    <property type="molecule type" value="Genomic_DNA"/>
</dbReference>
<keyword evidence="5 9" id="KW-0479">Metal-binding</keyword>
<dbReference type="GO" id="GO:0004497">
    <property type="term" value="F:monooxygenase activity"/>
    <property type="evidence" value="ECO:0007669"/>
    <property type="project" value="UniProtKB-KW"/>
</dbReference>
<dbReference type="InParanoid" id="A0A409W788"/>
<gene>
    <name evidence="12" type="ORF">CVT24_000838</name>
</gene>
<dbReference type="PROSITE" id="PS00086">
    <property type="entry name" value="CYTOCHROME_P450"/>
    <property type="match status" value="1"/>
</dbReference>
<dbReference type="PANTHER" id="PTHR46300:SF4">
    <property type="entry name" value="CYTOCHROME P450 98A3"/>
    <property type="match status" value="1"/>
</dbReference>
<name>A0A409W788_9AGAR</name>
<evidence type="ECO:0000256" key="2">
    <source>
        <dbReference type="ARBA" id="ARBA00005179"/>
    </source>
</evidence>
<keyword evidence="8 10" id="KW-0503">Monooxygenase</keyword>
<dbReference type="GO" id="GO:0016705">
    <property type="term" value="F:oxidoreductase activity, acting on paired donors, with incorporation or reduction of molecular oxygen"/>
    <property type="evidence" value="ECO:0007669"/>
    <property type="project" value="InterPro"/>
</dbReference>
<evidence type="ECO:0000256" key="5">
    <source>
        <dbReference type="ARBA" id="ARBA00022723"/>
    </source>
</evidence>
<evidence type="ECO:0000256" key="3">
    <source>
        <dbReference type="ARBA" id="ARBA00010617"/>
    </source>
</evidence>
<protein>
    <recommendedName>
        <fullName evidence="14">Cytochrome P450</fullName>
    </recommendedName>
</protein>
<keyword evidence="11" id="KW-1133">Transmembrane helix</keyword>
<keyword evidence="7 9" id="KW-0408">Iron</keyword>
<dbReference type="CDD" id="cd11065">
    <property type="entry name" value="CYP64-like"/>
    <property type="match status" value="1"/>
</dbReference>
<evidence type="ECO:0000256" key="9">
    <source>
        <dbReference type="PIRSR" id="PIRSR602401-1"/>
    </source>
</evidence>
<proteinExistence type="inferred from homology"/>
<organism evidence="12 13">
    <name type="scientific">Panaeolus cyanescens</name>
    <dbReference type="NCBI Taxonomy" id="181874"/>
    <lineage>
        <taxon>Eukaryota</taxon>
        <taxon>Fungi</taxon>
        <taxon>Dikarya</taxon>
        <taxon>Basidiomycota</taxon>
        <taxon>Agaricomycotina</taxon>
        <taxon>Agaricomycetes</taxon>
        <taxon>Agaricomycetidae</taxon>
        <taxon>Agaricales</taxon>
        <taxon>Agaricineae</taxon>
        <taxon>Galeropsidaceae</taxon>
        <taxon>Panaeolus</taxon>
    </lineage>
</organism>
<evidence type="ECO:0000256" key="8">
    <source>
        <dbReference type="ARBA" id="ARBA00023033"/>
    </source>
</evidence>
<evidence type="ECO:0000256" key="1">
    <source>
        <dbReference type="ARBA" id="ARBA00001971"/>
    </source>
</evidence>
<dbReference type="PRINTS" id="PR00385">
    <property type="entry name" value="P450"/>
</dbReference>
<feature type="transmembrane region" description="Helical" evidence="11">
    <location>
        <begin position="12"/>
        <end position="33"/>
    </location>
</feature>
<dbReference type="GO" id="GO:0005506">
    <property type="term" value="F:iron ion binding"/>
    <property type="evidence" value="ECO:0007669"/>
    <property type="project" value="InterPro"/>
</dbReference>
<evidence type="ECO:0000256" key="7">
    <source>
        <dbReference type="ARBA" id="ARBA00023004"/>
    </source>
</evidence>
<dbReference type="InterPro" id="IPR050364">
    <property type="entry name" value="Cytochrome_P450_fung"/>
</dbReference>
<dbReference type="AlphaFoldDB" id="A0A409W788"/>
<accession>A0A409W788</accession>
<dbReference type="GO" id="GO:0020037">
    <property type="term" value="F:heme binding"/>
    <property type="evidence" value="ECO:0007669"/>
    <property type="project" value="InterPro"/>
</dbReference>
<dbReference type="InterPro" id="IPR002401">
    <property type="entry name" value="Cyt_P450_E_grp-I"/>
</dbReference>
<comment type="similarity">
    <text evidence="3 10">Belongs to the cytochrome P450 family.</text>
</comment>
<evidence type="ECO:0000313" key="12">
    <source>
        <dbReference type="EMBL" id="PPQ74384.1"/>
    </source>
</evidence>
<keyword evidence="6 10" id="KW-0560">Oxidoreductase</keyword>
<dbReference type="OrthoDB" id="1055148at2759"/>
<dbReference type="Gene3D" id="1.10.630.10">
    <property type="entry name" value="Cytochrome P450"/>
    <property type="match status" value="1"/>
</dbReference>
<reference evidence="12 13" key="1">
    <citation type="journal article" date="2018" name="Evol. Lett.">
        <title>Horizontal gene cluster transfer increased hallucinogenic mushroom diversity.</title>
        <authorList>
            <person name="Reynolds H.T."/>
            <person name="Vijayakumar V."/>
            <person name="Gluck-Thaler E."/>
            <person name="Korotkin H.B."/>
            <person name="Matheny P.B."/>
            <person name="Slot J.C."/>
        </authorList>
    </citation>
    <scope>NUCLEOTIDE SEQUENCE [LARGE SCALE GENOMIC DNA]</scope>
    <source>
        <strain evidence="12 13">2629</strain>
    </source>
</reference>
<dbReference type="InterPro" id="IPR001128">
    <property type="entry name" value="Cyt_P450"/>
</dbReference>
<comment type="cofactor">
    <cofactor evidence="1 9">
        <name>heme</name>
        <dbReference type="ChEBI" id="CHEBI:30413"/>
    </cofactor>
</comment>
<dbReference type="Pfam" id="PF00067">
    <property type="entry name" value="p450"/>
    <property type="match status" value="1"/>
</dbReference>
<dbReference type="InterPro" id="IPR017972">
    <property type="entry name" value="Cyt_P450_CS"/>
</dbReference>
<evidence type="ECO:0000256" key="6">
    <source>
        <dbReference type="ARBA" id="ARBA00023002"/>
    </source>
</evidence>
<evidence type="ECO:0000256" key="10">
    <source>
        <dbReference type="RuleBase" id="RU000461"/>
    </source>
</evidence>
<dbReference type="STRING" id="181874.A0A409W788"/>
<comment type="pathway">
    <text evidence="2">Secondary metabolite biosynthesis.</text>
</comment>
<evidence type="ECO:0008006" key="14">
    <source>
        <dbReference type="Google" id="ProtNLM"/>
    </source>
</evidence>
<comment type="caution">
    <text evidence="12">The sequence shown here is derived from an EMBL/GenBank/DDBJ whole genome shotgun (WGS) entry which is preliminary data.</text>
</comment>
<evidence type="ECO:0000313" key="13">
    <source>
        <dbReference type="Proteomes" id="UP000284842"/>
    </source>
</evidence>
<dbReference type="InterPro" id="IPR036396">
    <property type="entry name" value="Cyt_P450_sf"/>
</dbReference>
<dbReference type="Proteomes" id="UP000284842">
    <property type="component" value="Unassembled WGS sequence"/>
</dbReference>
<sequence>MEVVRSQTDKTWSAQSLSSLLGLVLVLLSSYVLRRYSNSKFKNLPPGPRYNVLGLTGTLSSLPPWERFHALHKLFGPVMSFYQGRTPVLVLGSIQAATDLLEKRGGIYSSRPRSIMAGEILADSMRAVPMPYGPRWRKWRTIMHASIGTEGARNFKPLQSLESKILLRELLVAADPSAYPPLLRKINHETDEAFARSVSLCIGTMDISYINGVFSQIQHAREIYCGIVAFPIKALQWFRYAPERQRKIDVKNYVTFINEVRQKVAQGSAQFSAALKAIEKQEELGFTDAQISYAAAAPFNAGVGTSLASIEVFLMAMLHHPHVMKKAQEEIDRVVGPNVLPEFDDAPRLPYVSAMIHETMRWRPIIPLGIAHSVITEDTYNNYYIPNASTVFANLYSMSKDEEMFPNPDKYEPERYLNPDPKLPKPNTTFFFGFGRRICPGMHVAQNTLFIAIARLLWAYDIVPPKDQSGNRILPDPNDFDEGLVIHPKPFKYHFILRRQSAKALIEAEYGQALVDAEAWM</sequence>
<keyword evidence="11" id="KW-0812">Transmembrane</keyword>
<evidence type="ECO:0000256" key="11">
    <source>
        <dbReference type="SAM" id="Phobius"/>
    </source>
</evidence>
<dbReference type="PRINTS" id="PR00463">
    <property type="entry name" value="EP450I"/>
</dbReference>
<keyword evidence="13" id="KW-1185">Reference proteome</keyword>
<keyword evidence="11" id="KW-0472">Membrane</keyword>
<keyword evidence="4 9" id="KW-0349">Heme</keyword>
<dbReference type="SUPFAM" id="SSF48264">
    <property type="entry name" value="Cytochrome P450"/>
    <property type="match status" value="1"/>
</dbReference>
<evidence type="ECO:0000256" key="4">
    <source>
        <dbReference type="ARBA" id="ARBA00022617"/>
    </source>
</evidence>
<dbReference type="PANTHER" id="PTHR46300">
    <property type="entry name" value="P450, PUTATIVE (EUROFUNG)-RELATED-RELATED"/>
    <property type="match status" value="1"/>
</dbReference>